<dbReference type="Gene3D" id="1.10.400.10">
    <property type="entry name" value="GI Alpha 1, domain 2-like"/>
    <property type="match status" value="1"/>
</dbReference>
<name>A0A9Q3FZF7_9BASI</name>
<feature type="binding site" evidence="7">
    <location>
        <begin position="125"/>
        <end position="126"/>
    </location>
    <ligand>
        <name>GTP</name>
        <dbReference type="ChEBI" id="CHEBI:37565"/>
    </ligand>
</feature>
<evidence type="ECO:0008006" key="11">
    <source>
        <dbReference type="Google" id="ProtNLM"/>
    </source>
</evidence>
<dbReference type="GO" id="GO:0031683">
    <property type="term" value="F:G-protein beta/gamma-subunit complex binding"/>
    <property type="evidence" value="ECO:0007669"/>
    <property type="project" value="InterPro"/>
</dbReference>
<dbReference type="PANTHER" id="PTHR10218:SF302">
    <property type="entry name" value="GUANINE NUCLEOTIDE-BINDING PROTEIN ALPHA-5 SUBUNIT"/>
    <property type="match status" value="1"/>
</dbReference>
<accession>A0A9Q3FZF7</accession>
<evidence type="ECO:0000256" key="4">
    <source>
        <dbReference type="ARBA" id="ARBA00022842"/>
    </source>
</evidence>
<dbReference type="SUPFAM" id="SSF47895">
    <property type="entry name" value="Transducin (alpha subunit), insertion domain"/>
    <property type="match status" value="1"/>
</dbReference>
<evidence type="ECO:0000256" key="8">
    <source>
        <dbReference type="PIRSR" id="PIRSR601019-2"/>
    </source>
</evidence>
<feature type="binding site" evidence="7">
    <location>
        <position position="314"/>
    </location>
    <ligand>
        <name>GTP</name>
        <dbReference type="ChEBI" id="CHEBI:37565"/>
    </ligand>
</feature>
<keyword evidence="3 7" id="KW-0547">Nucleotide-binding</keyword>
<feature type="binding site" evidence="7">
    <location>
        <begin position="244"/>
        <end position="247"/>
    </location>
    <ligand>
        <name>GTP</name>
        <dbReference type="ChEBI" id="CHEBI:37565"/>
    </ligand>
</feature>
<dbReference type="GO" id="GO:0007186">
    <property type="term" value="P:G protein-coupled receptor signaling pathway"/>
    <property type="evidence" value="ECO:0007669"/>
    <property type="project" value="InterPro"/>
</dbReference>
<evidence type="ECO:0000256" key="3">
    <source>
        <dbReference type="ARBA" id="ARBA00022741"/>
    </source>
</evidence>
<dbReference type="GO" id="GO:0005525">
    <property type="term" value="F:GTP binding"/>
    <property type="evidence" value="ECO:0007669"/>
    <property type="project" value="UniProtKB-KW"/>
</dbReference>
<comment type="similarity">
    <text evidence="1">Belongs to the G-alpha family. G(q) subfamily.</text>
</comment>
<dbReference type="InterPro" id="IPR002975">
    <property type="entry name" value="Fungi_Gprotein_alpha"/>
</dbReference>
<dbReference type="GO" id="GO:0005834">
    <property type="term" value="C:heterotrimeric G-protein complex"/>
    <property type="evidence" value="ECO:0007669"/>
    <property type="project" value="InterPro"/>
</dbReference>
<keyword evidence="5 7" id="KW-0342">GTP-binding</keyword>
<dbReference type="GO" id="GO:0001664">
    <property type="term" value="F:G protein-coupled receptor binding"/>
    <property type="evidence" value="ECO:0007669"/>
    <property type="project" value="InterPro"/>
</dbReference>
<dbReference type="Proteomes" id="UP000765509">
    <property type="component" value="Unassembled WGS sequence"/>
</dbReference>
<keyword evidence="6" id="KW-0807">Transducer</keyword>
<dbReference type="Gene3D" id="3.40.50.300">
    <property type="entry name" value="P-loop containing nucleotide triphosphate hydrolases"/>
    <property type="match status" value="1"/>
</dbReference>
<dbReference type="Pfam" id="PF00503">
    <property type="entry name" value="G-alpha"/>
    <property type="match status" value="1"/>
</dbReference>
<evidence type="ECO:0000256" key="6">
    <source>
        <dbReference type="ARBA" id="ARBA00023224"/>
    </source>
</evidence>
<evidence type="ECO:0000256" key="5">
    <source>
        <dbReference type="ARBA" id="ARBA00023134"/>
    </source>
</evidence>
<dbReference type="OrthoDB" id="5817230at2759"/>
<keyword evidence="4 8" id="KW-0460">Magnesium</keyword>
<dbReference type="InterPro" id="IPR011025">
    <property type="entry name" value="GproteinA_insert"/>
</dbReference>
<dbReference type="SMART" id="SM00275">
    <property type="entry name" value="G_alpha"/>
    <property type="match status" value="1"/>
</dbReference>
<evidence type="ECO:0000256" key="2">
    <source>
        <dbReference type="ARBA" id="ARBA00022723"/>
    </source>
</evidence>
<dbReference type="AlphaFoldDB" id="A0A9Q3FZF7"/>
<feature type="binding site" evidence="7">
    <location>
        <begin position="175"/>
        <end position="179"/>
    </location>
    <ligand>
        <name>GTP</name>
        <dbReference type="ChEBI" id="CHEBI:37565"/>
    </ligand>
</feature>
<evidence type="ECO:0000256" key="7">
    <source>
        <dbReference type="PIRSR" id="PIRSR601019-1"/>
    </source>
</evidence>
<feature type="binding site" evidence="8">
    <location>
        <position position="12"/>
    </location>
    <ligand>
        <name>Mg(2+)</name>
        <dbReference type="ChEBI" id="CHEBI:18420"/>
    </ligand>
</feature>
<protein>
    <recommendedName>
        <fullName evidence="11">G protein alpha subunit</fullName>
    </recommendedName>
</protein>
<dbReference type="EMBL" id="AVOT02051844">
    <property type="protein sequence ID" value="MBW0546823.1"/>
    <property type="molecule type" value="Genomic_DNA"/>
</dbReference>
<feature type="binding site" evidence="7">
    <location>
        <begin position="8"/>
        <end position="13"/>
    </location>
    <ligand>
        <name>GTP</name>
        <dbReference type="ChEBI" id="CHEBI:37565"/>
    </ligand>
</feature>
<dbReference type="SUPFAM" id="SSF52540">
    <property type="entry name" value="P-loop containing nucleoside triphosphate hydrolases"/>
    <property type="match status" value="1"/>
</dbReference>
<dbReference type="PRINTS" id="PR01241">
    <property type="entry name" value="GPROTEINAFNG"/>
</dbReference>
<keyword evidence="10" id="KW-1185">Reference proteome</keyword>
<feature type="binding site" evidence="8">
    <location>
        <position position="156"/>
    </location>
    <ligand>
        <name>Mg(2+)</name>
        <dbReference type="ChEBI" id="CHEBI:18420"/>
    </ligand>
</feature>
<dbReference type="GO" id="GO:0003924">
    <property type="term" value="F:GTPase activity"/>
    <property type="evidence" value="ECO:0007669"/>
    <property type="project" value="InterPro"/>
</dbReference>
<dbReference type="InterPro" id="IPR001019">
    <property type="entry name" value="Gprotein_alpha_su"/>
</dbReference>
<proteinExistence type="inferred from homology"/>
<dbReference type="FunFam" id="3.40.50.300:FF:000051">
    <property type="entry name" value="Guanine nucleotide-binding protein subunit alpha"/>
    <property type="match status" value="1"/>
</dbReference>
<sequence>MLLLGAGESGKSTIIKQMKLIHEGSYNQLERQSYKEIIISNTIQSMVAILQAMESLSIDFKPKNPDDLINLNLYAQALNSLPRPYSQLNSTHQNHSNLLLAIKTLWNDSGVRECLQRSREFQLNDSALYYFESIDRISQPNYQPNDQDILRSRVKTTGITETVFVIGELKYKVFDVGGQRSERRKWIHCFENVTAILFLVALSEYDQVLYEDETTNRMEEAITLFDSICNSRWFSRTPMILFLNKIDIFQKKVLISPIENFFQEFQPPIEALNDSSNQNKIDTLIRAGTDFFSEKFVGLNKSAAKQIYVHLTCATDTSQIRFVLSAVNDIIIQMNLRECGLL</sequence>
<gene>
    <name evidence="9" type="ORF">O181_086538</name>
</gene>
<dbReference type="InterPro" id="IPR027417">
    <property type="entry name" value="P-loop_NTPase"/>
</dbReference>
<dbReference type="FunFam" id="1.10.400.10:FF:000002">
    <property type="entry name" value="guanine nucleotide-binding protein G(Q) subunit alpha"/>
    <property type="match status" value="1"/>
</dbReference>
<comment type="caution">
    <text evidence="9">The sequence shown here is derived from an EMBL/GenBank/DDBJ whole genome shotgun (WGS) entry which is preliminary data.</text>
</comment>
<dbReference type="PANTHER" id="PTHR10218">
    <property type="entry name" value="GTP-BINDING PROTEIN ALPHA SUBUNIT"/>
    <property type="match status" value="1"/>
</dbReference>
<dbReference type="GO" id="GO:0046872">
    <property type="term" value="F:metal ion binding"/>
    <property type="evidence" value="ECO:0007669"/>
    <property type="project" value="UniProtKB-KW"/>
</dbReference>
<feature type="binding site" evidence="7">
    <location>
        <begin position="150"/>
        <end position="156"/>
    </location>
    <ligand>
        <name>GTP</name>
        <dbReference type="ChEBI" id="CHEBI:37565"/>
    </ligand>
</feature>
<organism evidence="9 10">
    <name type="scientific">Austropuccinia psidii MF-1</name>
    <dbReference type="NCBI Taxonomy" id="1389203"/>
    <lineage>
        <taxon>Eukaryota</taxon>
        <taxon>Fungi</taxon>
        <taxon>Dikarya</taxon>
        <taxon>Basidiomycota</taxon>
        <taxon>Pucciniomycotina</taxon>
        <taxon>Pucciniomycetes</taxon>
        <taxon>Pucciniales</taxon>
        <taxon>Sphaerophragmiaceae</taxon>
        <taxon>Austropuccinia</taxon>
    </lineage>
</organism>
<dbReference type="PRINTS" id="PR00318">
    <property type="entry name" value="GPROTEINA"/>
</dbReference>
<reference evidence="9" key="1">
    <citation type="submission" date="2021-03" db="EMBL/GenBank/DDBJ databases">
        <title>Draft genome sequence of rust myrtle Austropuccinia psidii MF-1, a brazilian biotype.</title>
        <authorList>
            <person name="Quecine M.C."/>
            <person name="Pachon D.M.R."/>
            <person name="Bonatelli M.L."/>
            <person name="Correr F.H."/>
            <person name="Franceschini L.M."/>
            <person name="Leite T.F."/>
            <person name="Margarido G.R.A."/>
            <person name="Almeida C.A."/>
            <person name="Ferrarezi J.A."/>
            <person name="Labate C.A."/>
        </authorList>
    </citation>
    <scope>NUCLEOTIDE SEQUENCE</scope>
    <source>
        <strain evidence="9">MF-1</strain>
    </source>
</reference>
<dbReference type="PROSITE" id="PS51882">
    <property type="entry name" value="G_ALPHA"/>
    <property type="match status" value="1"/>
</dbReference>
<dbReference type="GO" id="GO:0005737">
    <property type="term" value="C:cytoplasm"/>
    <property type="evidence" value="ECO:0007669"/>
    <property type="project" value="TreeGrafter"/>
</dbReference>
<dbReference type="CDD" id="cd00066">
    <property type="entry name" value="G-alpha"/>
    <property type="match status" value="1"/>
</dbReference>
<evidence type="ECO:0000256" key="1">
    <source>
        <dbReference type="ARBA" id="ARBA00007976"/>
    </source>
</evidence>
<dbReference type="GO" id="GO:0000750">
    <property type="term" value="P:pheromone-dependent signal transduction involved in conjugation with cellular fusion"/>
    <property type="evidence" value="ECO:0007669"/>
    <property type="project" value="TreeGrafter"/>
</dbReference>
<evidence type="ECO:0000313" key="10">
    <source>
        <dbReference type="Proteomes" id="UP000765509"/>
    </source>
</evidence>
<keyword evidence="2 8" id="KW-0479">Metal-binding</keyword>
<evidence type="ECO:0000313" key="9">
    <source>
        <dbReference type="EMBL" id="MBW0546823.1"/>
    </source>
</evidence>